<comment type="catalytic activity">
    <reaction evidence="10">
        <text>ATP + H2O = ADP + phosphate + H(+)</text>
        <dbReference type="Rhea" id="RHEA:13065"/>
        <dbReference type="ChEBI" id="CHEBI:15377"/>
        <dbReference type="ChEBI" id="CHEBI:15378"/>
        <dbReference type="ChEBI" id="CHEBI:30616"/>
        <dbReference type="ChEBI" id="CHEBI:43474"/>
        <dbReference type="ChEBI" id="CHEBI:456216"/>
        <dbReference type="EC" id="5.6.2.4"/>
    </reaction>
</comment>
<sequence>MDLNCTEEQKTAINAPFDKPVAIIACPGSGKTFTIIHRVAHLLRSGYRPSDLLVITFTRKASRELRTRLKSMNINTSGLTVQTFHSFGLLILRRYKHLLNIGEFRIITQKEQMEILESVAKATPNKEILLRLQIYKTQGQCEDELRPIFDSYNKELRNTNSCDFTDLIVLPLEIMRRNPEVVTYYQRRYKYALVDEMQDVSKVQFDFMKILFGDRGRLTVVGDDDQTIYTWRGADARLLLQFTKVYQQAAIIRLTNCFRCPPHIVKAMSNVIQNNKSRVEKTIESMVKSNTPMLKYSIENRKIKKIKIYGANNLKDEAYLIVADLKRFVGRGTVAILYRTRKAAQYIKAEMTKQAVLAIISDRARFLEAEDVNIVLNILQMSVGMPFNEKYVRPNSLTILRMSLTFAAEAKKEKNKVKNKKTPANLQTKTGNGGAKPTCNLSLKTDLASVSNDKQKKEVNVIQPLKVKITGTLSPNTKKFLESDSDIDDEIESIFESETKKNILSINDDNDQDDEPSENDSDKDYVIKSLRKMSPVEAISIITKSLNMDSENINFLLKEANELESLDDSPFQEDNESGMSLIDFLYSVRTSTTEESSGSNDIHLSTIHQAKGLEWDYVYIIGASKGSWPSTSSTMEENEAKLEEERRLFYVAMSRAKKELVISFLTDKGQSMFIDEIPSILIKEKIHRRTDTSNEDNLNIQVNSGNGDSGGTKKSNGKVKISSDELKFIKVSSMADSQPSPPKFSTQFVSASNLKLNLMSDSQGSAQKPPPSFRSGNDILKDSSLKQKKKTGKPQLVLQEFGPSAKTKQAHLKLF</sequence>
<dbReference type="Gene3D" id="1.10.10.160">
    <property type="match status" value="1"/>
</dbReference>
<dbReference type="Gene3D" id="1.10.486.10">
    <property type="entry name" value="PCRA, domain 4"/>
    <property type="match status" value="1"/>
</dbReference>
<keyword evidence="16" id="KW-1185">Reference proteome</keyword>
<protein>
    <recommendedName>
        <fullName evidence="9">DNA 3'-5' helicase</fullName>
        <ecNumber evidence="9">5.6.2.4</ecNumber>
    </recommendedName>
</protein>
<dbReference type="Pfam" id="PF00580">
    <property type="entry name" value="UvrD-helicase"/>
    <property type="match status" value="1"/>
</dbReference>
<feature type="compositionally biased region" description="Polar residues" evidence="12">
    <location>
        <begin position="695"/>
        <end position="706"/>
    </location>
</feature>
<evidence type="ECO:0000313" key="16">
    <source>
        <dbReference type="Proteomes" id="UP001470230"/>
    </source>
</evidence>
<dbReference type="InterPro" id="IPR013986">
    <property type="entry name" value="DExx_box_DNA_helicase_dom_sf"/>
</dbReference>
<dbReference type="InterPro" id="IPR000212">
    <property type="entry name" value="DNA_helicase_UvrD/REP"/>
</dbReference>
<feature type="domain" description="UvrD-like helicase C-terminal" evidence="14">
    <location>
        <begin position="262"/>
        <end position="612"/>
    </location>
</feature>
<keyword evidence="3 11" id="KW-0378">Hydrolase</keyword>
<keyword evidence="7" id="KW-0413">Isomerase</keyword>
<gene>
    <name evidence="15" type="ORF">M9Y10_045512</name>
</gene>
<dbReference type="InterPro" id="IPR014017">
    <property type="entry name" value="DNA_helicase_UvrD-like_C"/>
</dbReference>
<feature type="binding site" evidence="11">
    <location>
        <begin position="25"/>
        <end position="32"/>
    </location>
    <ligand>
        <name>ATP</name>
        <dbReference type="ChEBI" id="CHEBI:30616"/>
    </ligand>
</feature>
<dbReference type="InterPro" id="IPR027417">
    <property type="entry name" value="P-loop_NTPase"/>
</dbReference>
<keyword evidence="4 11" id="KW-0347">Helicase</keyword>
<dbReference type="Gene3D" id="3.40.50.300">
    <property type="entry name" value="P-loop containing nucleotide triphosphate hydrolases"/>
    <property type="match status" value="3"/>
</dbReference>
<dbReference type="EMBL" id="JAPFFF010000009">
    <property type="protein sequence ID" value="KAK8882868.1"/>
    <property type="molecule type" value="Genomic_DNA"/>
</dbReference>
<dbReference type="PROSITE" id="PS51198">
    <property type="entry name" value="UVRD_HELICASE_ATP_BIND"/>
    <property type="match status" value="1"/>
</dbReference>
<feature type="domain" description="UvrD-like helicase ATP-binding" evidence="13">
    <location>
        <begin position="4"/>
        <end position="261"/>
    </location>
</feature>
<dbReference type="Pfam" id="PF13361">
    <property type="entry name" value="UvrD_C"/>
    <property type="match status" value="1"/>
</dbReference>
<evidence type="ECO:0000256" key="4">
    <source>
        <dbReference type="ARBA" id="ARBA00022806"/>
    </source>
</evidence>
<feature type="region of interest" description="Disordered" evidence="12">
    <location>
        <begin position="502"/>
        <end position="523"/>
    </location>
</feature>
<comment type="catalytic activity">
    <reaction evidence="8">
        <text>Couples ATP hydrolysis with the unwinding of duplex DNA by translocating in the 3'-5' direction.</text>
        <dbReference type="EC" id="5.6.2.4"/>
    </reaction>
</comment>
<dbReference type="PANTHER" id="PTHR11070:SF2">
    <property type="entry name" value="ATP-DEPENDENT DNA HELICASE SRS2"/>
    <property type="match status" value="1"/>
</dbReference>
<keyword evidence="5 11" id="KW-0067">ATP-binding</keyword>
<comment type="similarity">
    <text evidence="1">Belongs to the helicase family. UvrD subfamily.</text>
</comment>
<evidence type="ECO:0000256" key="1">
    <source>
        <dbReference type="ARBA" id="ARBA00009922"/>
    </source>
</evidence>
<feature type="region of interest" description="Disordered" evidence="12">
    <location>
        <begin position="784"/>
        <end position="815"/>
    </location>
</feature>
<dbReference type="PROSITE" id="PS51217">
    <property type="entry name" value="UVRD_HELICASE_CTER"/>
    <property type="match status" value="1"/>
</dbReference>
<reference evidence="15 16" key="1">
    <citation type="submission" date="2024-04" db="EMBL/GenBank/DDBJ databases">
        <title>Tritrichomonas musculus Genome.</title>
        <authorList>
            <person name="Alves-Ferreira E."/>
            <person name="Grigg M."/>
            <person name="Lorenzi H."/>
            <person name="Galac M."/>
        </authorList>
    </citation>
    <scope>NUCLEOTIDE SEQUENCE [LARGE SCALE GENOMIC DNA]</scope>
    <source>
        <strain evidence="15 16">EAF2021</strain>
    </source>
</reference>
<evidence type="ECO:0000259" key="13">
    <source>
        <dbReference type="PROSITE" id="PS51198"/>
    </source>
</evidence>
<evidence type="ECO:0000256" key="8">
    <source>
        <dbReference type="ARBA" id="ARBA00034617"/>
    </source>
</evidence>
<dbReference type="CDD" id="cd17932">
    <property type="entry name" value="DEXQc_UvrD"/>
    <property type="match status" value="1"/>
</dbReference>
<evidence type="ECO:0000256" key="7">
    <source>
        <dbReference type="ARBA" id="ARBA00023235"/>
    </source>
</evidence>
<proteinExistence type="inferred from homology"/>
<evidence type="ECO:0000256" key="9">
    <source>
        <dbReference type="ARBA" id="ARBA00034808"/>
    </source>
</evidence>
<feature type="region of interest" description="Disordered" evidence="12">
    <location>
        <begin position="414"/>
        <end position="437"/>
    </location>
</feature>
<dbReference type="PANTHER" id="PTHR11070">
    <property type="entry name" value="UVRD / RECB / PCRA DNA HELICASE FAMILY MEMBER"/>
    <property type="match status" value="1"/>
</dbReference>
<keyword evidence="6" id="KW-0238">DNA-binding</keyword>
<evidence type="ECO:0000256" key="12">
    <source>
        <dbReference type="SAM" id="MobiDB-lite"/>
    </source>
</evidence>
<evidence type="ECO:0000256" key="6">
    <source>
        <dbReference type="ARBA" id="ARBA00023125"/>
    </source>
</evidence>
<accession>A0ABR2JW66</accession>
<evidence type="ECO:0000313" key="15">
    <source>
        <dbReference type="EMBL" id="KAK8882868.1"/>
    </source>
</evidence>
<dbReference type="GO" id="GO:0004386">
    <property type="term" value="F:helicase activity"/>
    <property type="evidence" value="ECO:0007669"/>
    <property type="project" value="UniProtKB-KW"/>
</dbReference>
<dbReference type="InterPro" id="IPR014016">
    <property type="entry name" value="UvrD-like_ATP-bd"/>
</dbReference>
<name>A0ABR2JW66_9EUKA</name>
<evidence type="ECO:0000259" key="14">
    <source>
        <dbReference type="PROSITE" id="PS51217"/>
    </source>
</evidence>
<organism evidence="15 16">
    <name type="scientific">Tritrichomonas musculus</name>
    <dbReference type="NCBI Taxonomy" id="1915356"/>
    <lineage>
        <taxon>Eukaryota</taxon>
        <taxon>Metamonada</taxon>
        <taxon>Parabasalia</taxon>
        <taxon>Tritrichomonadida</taxon>
        <taxon>Tritrichomonadidae</taxon>
        <taxon>Tritrichomonas</taxon>
    </lineage>
</organism>
<dbReference type="Proteomes" id="UP001470230">
    <property type="component" value="Unassembled WGS sequence"/>
</dbReference>
<evidence type="ECO:0000256" key="11">
    <source>
        <dbReference type="PROSITE-ProRule" id="PRU00560"/>
    </source>
</evidence>
<evidence type="ECO:0000256" key="2">
    <source>
        <dbReference type="ARBA" id="ARBA00022741"/>
    </source>
</evidence>
<keyword evidence="2 11" id="KW-0547">Nucleotide-binding</keyword>
<evidence type="ECO:0000256" key="10">
    <source>
        <dbReference type="ARBA" id="ARBA00048988"/>
    </source>
</evidence>
<dbReference type="EC" id="5.6.2.4" evidence="9"/>
<evidence type="ECO:0000256" key="5">
    <source>
        <dbReference type="ARBA" id="ARBA00022840"/>
    </source>
</evidence>
<feature type="region of interest" description="Disordered" evidence="12">
    <location>
        <begin position="692"/>
        <end position="718"/>
    </location>
</feature>
<feature type="compositionally biased region" description="Acidic residues" evidence="12">
    <location>
        <begin position="508"/>
        <end position="519"/>
    </location>
</feature>
<comment type="caution">
    <text evidence="15">The sequence shown here is derived from an EMBL/GenBank/DDBJ whole genome shotgun (WGS) entry which is preliminary data.</text>
</comment>
<evidence type="ECO:0000256" key="3">
    <source>
        <dbReference type="ARBA" id="ARBA00022801"/>
    </source>
</evidence>
<dbReference type="SUPFAM" id="SSF52540">
    <property type="entry name" value="P-loop containing nucleoside triphosphate hydrolases"/>
    <property type="match status" value="1"/>
</dbReference>